<sequence length="142" mass="16397">MADKKVQTEKQVSKTDDTPKVTGVGGIFFYSDNPKETQKWYAQNLGIETNDWGSSSFDTRDIDNPDVVNSLQWKAFKKNDKHFSPSKKEFMINYQVQNIEGLIEKLKKNGVTVLDSIVTYDYGKFVHILDKDDNKIELWEPI</sequence>
<dbReference type="Gene3D" id="3.10.180.10">
    <property type="entry name" value="2,3-Dihydroxybiphenyl 1,2-Dioxygenase, domain 1"/>
    <property type="match status" value="1"/>
</dbReference>
<dbReference type="InterPro" id="IPR004360">
    <property type="entry name" value="Glyas_Fos-R_dOase_dom"/>
</dbReference>
<dbReference type="InterPro" id="IPR037523">
    <property type="entry name" value="VOC_core"/>
</dbReference>
<dbReference type="RefSeq" id="WP_076454666.1">
    <property type="nucleotide sequence ID" value="NZ_FTOB01000002.1"/>
</dbReference>
<dbReference type="InterPro" id="IPR052164">
    <property type="entry name" value="Anthracycline_SecMetBiosynth"/>
</dbReference>
<reference evidence="3 4" key="1">
    <citation type="submission" date="2017-01" db="EMBL/GenBank/DDBJ databases">
        <authorList>
            <person name="Varghese N."/>
            <person name="Submissions S."/>
        </authorList>
    </citation>
    <scope>NUCLEOTIDE SEQUENCE [LARGE SCALE GENOMIC DNA]</scope>
    <source>
        <strain evidence="3 4">DSM 2061</strain>
    </source>
</reference>
<dbReference type="Proteomes" id="UP000185728">
    <property type="component" value="Unassembled WGS sequence"/>
</dbReference>
<evidence type="ECO:0000313" key="4">
    <source>
        <dbReference type="Proteomes" id="UP000185728"/>
    </source>
</evidence>
<evidence type="ECO:0000259" key="2">
    <source>
        <dbReference type="PROSITE" id="PS51819"/>
    </source>
</evidence>
<dbReference type="SUPFAM" id="SSF54593">
    <property type="entry name" value="Glyoxalase/Bleomycin resistance protein/Dihydroxybiphenyl dioxygenase"/>
    <property type="match status" value="1"/>
</dbReference>
<gene>
    <name evidence="3" type="ORF">SAMN05421766_10237</name>
</gene>
<dbReference type="EMBL" id="FTOB01000002">
    <property type="protein sequence ID" value="SIS46658.1"/>
    <property type="molecule type" value="Genomic_DNA"/>
</dbReference>
<proteinExistence type="predicted"/>
<dbReference type="InterPro" id="IPR029068">
    <property type="entry name" value="Glyas_Bleomycin-R_OHBP_Dase"/>
</dbReference>
<dbReference type="PROSITE" id="PS51819">
    <property type="entry name" value="VOC"/>
    <property type="match status" value="1"/>
</dbReference>
<name>A0ABY1KKW5_9FLAO</name>
<feature type="compositionally biased region" description="Basic and acidic residues" evidence="1">
    <location>
        <begin position="1"/>
        <end position="19"/>
    </location>
</feature>
<protein>
    <recommendedName>
        <fullName evidence="2">VOC domain-containing protein</fullName>
    </recommendedName>
</protein>
<dbReference type="Pfam" id="PF00903">
    <property type="entry name" value="Glyoxalase"/>
    <property type="match status" value="1"/>
</dbReference>
<accession>A0ABY1KKW5</accession>
<keyword evidence="4" id="KW-1185">Reference proteome</keyword>
<feature type="region of interest" description="Disordered" evidence="1">
    <location>
        <begin position="1"/>
        <end position="22"/>
    </location>
</feature>
<organism evidence="3 4">
    <name type="scientific">Zobellia uliginosa</name>
    <dbReference type="NCBI Taxonomy" id="143224"/>
    <lineage>
        <taxon>Bacteria</taxon>
        <taxon>Pseudomonadati</taxon>
        <taxon>Bacteroidota</taxon>
        <taxon>Flavobacteriia</taxon>
        <taxon>Flavobacteriales</taxon>
        <taxon>Flavobacteriaceae</taxon>
        <taxon>Zobellia</taxon>
    </lineage>
</organism>
<evidence type="ECO:0000256" key="1">
    <source>
        <dbReference type="SAM" id="MobiDB-lite"/>
    </source>
</evidence>
<evidence type="ECO:0000313" key="3">
    <source>
        <dbReference type="EMBL" id="SIS46658.1"/>
    </source>
</evidence>
<feature type="domain" description="VOC" evidence="2">
    <location>
        <begin position="23"/>
        <end position="141"/>
    </location>
</feature>
<comment type="caution">
    <text evidence="3">The sequence shown here is derived from an EMBL/GenBank/DDBJ whole genome shotgun (WGS) entry which is preliminary data.</text>
</comment>
<dbReference type="PANTHER" id="PTHR33993:SF5">
    <property type="entry name" value="GLYOXALASE"/>
    <property type="match status" value="1"/>
</dbReference>
<dbReference type="PANTHER" id="PTHR33993">
    <property type="entry name" value="GLYOXALASE-RELATED"/>
    <property type="match status" value="1"/>
</dbReference>